<evidence type="ECO:0000256" key="1">
    <source>
        <dbReference type="SAM" id="SignalP"/>
    </source>
</evidence>
<dbReference type="EMBL" id="JADQDM010000002">
    <property type="protein sequence ID" value="MBF9220596.1"/>
    <property type="molecule type" value="Genomic_DNA"/>
</dbReference>
<dbReference type="GO" id="GO:0016787">
    <property type="term" value="F:hydrolase activity"/>
    <property type="evidence" value="ECO:0007669"/>
    <property type="project" value="UniProtKB-KW"/>
</dbReference>
<keyword evidence="3" id="KW-0378">Hydrolase</keyword>
<organism evidence="3 4">
    <name type="scientific">Hymenobacter ruricola</name>
    <dbReference type="NCBI Taxonomy" id="2791023"/>
    <lineage>
        <taxon>Bacteria</taxon>
        <taxon>Pseudomonadati</taxon>
        <taxon>Bacteroidota</taxon>
        <taxon>Cytophagia</taxon>
        <taxon>Cytophagales</taxon>
        <taxon>Hymenobacteraceae</taxon>
        <taxon>Hymenobacter</taxon>
    </lineage>
</organism>
<name>A0ABS0I1B2_9BACT</name>
<dbReference type="SUPFAM" id="SSF53474">
    <property type="entry name" value="alpha/beta-Hydrolases"/>
    <property type="match status" value="1"/>
</dbReference>
<accession>A0ABS0I1B2</accession>
<dbReference type="InterPro" id="IPR022742">
    <property type="entry name" value="Hydrolase_4"/>
</dbReference>
<keyword evidence="1" id="KW-0732">Signal</keyword>
<gene>
    <name evidence="3" type="ORF">I2H31_05720</name>
</gene>
<evidence type="ECO:0000313" key="4">
    <source>
        <dbReference type="Proteomes" id="UP000618931"/>
    </source>
</evidence>
<reference evidence="3 4" key="1">
    <citation type="submission" date="2020-11" db="EMBL/GenBank/DDBJ databases">
        <authorList>
            <person name="Kim M.K."/>
        </authorList>
    </citation>
    <scope>NUCLEOTIDE SEQUENCE [LARGE SCALE GENOMIC DNA]</scope>
    <source>
        <strain evidence="3 4">BT662</strain>
    </source>
</reference>
<feature type="signal peptide" evidence="1">
    <location>
        <begin position="1"/>
        <end position="20"/>
    </location>
</feature>
<feature type="domain" description="Serine aminopeptidase S33" evidence="2">
    <location>
        <begin position="67"/>
        <end position="162"/>
    </location>
</feature>
<dbReference type="InterPro" id="IPR029058">
    <property type="entry name" value="AB_hydrolase_fold"/>
</dbReference>
<dbReference type="Gene3D" id="3.40.50.1820">
    <property type="entry name" value="alpha/beta hydrolase"/>
    <property type="match status" value="1"/>
</dbReference>
<evidence type="ECO:0000259" key="2">
    <source>
        <dbReference type="Pfam" id="PF12146"/>
    </source>
</evidence>
<dbReference type="Proteomes" id="UP000618931">
    <property type="component" value="Unassembled WGS sequence"/>
</dbReference>
<sequence>MAKYVLILSLLLGLAAPAWALKPSRDWVATPDSLGLRYQSTALATPDHARLAGWIVEPAANVPDQHTTMVLAYGDMNNMSYFLHQARALSQGGYRVYLFDYRGFGHSSDFAIDRQRLYYPEFSTDLRTALADARQRYPRSRTGIIGFSMGTIMGSEVAATSKCDFFIAEGYVASPQRLAAAVLQRSQKVVTLPAEAAGYALVARRVHCPWLLVGGTADQNTPLADSVLVARNARPWRQRRQVLCFEGGHQEGFYRLTEAVYGDKYVREVTRFLAAKRS</sequence>
<dbReference type="RefSeq" id="WP_196292040.1">
    <property type="nucleotide sequence ID" value="NZ_JADQDM010000002.1"/>
</dbReference>
<feature type="chain" id="PRO_5046935385" evidence="1">
    <location>
        <begin position="21"/>
        <end position="278"/>
    </location>
</feature>
<comment type="caution">
    <text evidence="3">The sequence shown here is derived from an EMBL/GenBank/DDBJ whole genome shotgun (WGS) entry which is preliminary data.</text>
</comment>
<keyword evidence="4" id="KW-1185">Reference proteome</keyword>
<dbReference type="Pfam" id="PF12146">
    <property type="entry name" value="Hydrolase_4"/>
    <property type="match status" value="1"/>
</dbReference>
<protein>
    <submittedName>
        <fullName evidence="3">Alpha/beta fold hydrolase</fullName>
    </submittedName>
</protein>
<proteinExistence type="predicted"/>
<evidence type="ECO:0000313" key="3">
    <source>
        <dbReference type="EMBL" id="MBF9220596.1"/>
    </source>
</evidence>